<evidence type="ECO:0000259" key="4">
    <source>
        <dbReference type="PROSITE" id="PS50994"/>
    </source>
</evidence>
<name>A0A9N7P227_STRHE</name>
<dbReference type="Pfam" id="PF13976">
    <property type="entry name" value="gag_pre-integrs"/>
    <property type="match status" value="1"/>
</dbReference>
<dbReference type="InterPro" id="IPR057670">
    <property type="entry name" value="SH3_retrovirus"/>
</dbReference>
<comment type="caution">
    <text evidence="5">The sequence shown here is derived from an EMBL/GenBank/DDBJ whole genome shotgun (WGS) entry which is preliminary data.</text>
</comment>
<evidence type="ECO:0000313" key="6">
    <source>
        <dbReference type="Proteomes" id="UP001153555"/>
    </source>
</evidence>
<evidence type="ECO:0000256" key="1">
    <source>
        <dbReference type="ARBA" id="ARBA00022670"/>
    </source>
</evidence>
<feature type="domain" description="Integrase catalytic" evidence="4">
    <location>
        <begin position="172"/>
        <end position="347"/>
    </location>
</feature>
<dbReference type="Gene3D" id="3.30.420.10">
    <property type="entry name" value="Ribonuclease H-like superfamily/Ribonuclease H"/>
    <property type="match status" value="1"/>
</dbReference>
<dbReference type="InterPro" id="IPR025724">
    <property type="entry name" value="GAG-pre-integrase_dom"/>
</dbReference>
<reference evidence="5" key="1">
    <citation type="submission" date="2019-12" db="EMBL/GenBank/DDBJ databases">
        <authorList>
            <person name="Scholes J."/>
        </authorList>
    </citation>
    <scope>NUCLEOTIDE SEQUENCE</scope>
</reference>
<evidence type="ECO:0000256" key="3">
    <source>
        <dbReference type="ARBA" id="ARBA00022801"/>
    </source>
</evidence>
<evidence type="ECO:0000313" key="5">
    <source>
        <dbReference type="EMBL" id="CAA0841985.1"/>
    </source>
</evidence>
<accession>A0A9N7P227</accession>
<dbReference type="GO" id="GO:0015074">
    <property type="term" value="P:DNA integration"/>
    <property type="evidence" value="ECO:0007669"/>
    <property type="project" value="InterPro"/>
</dbReference>
<dbReference type="AlphaFoldDB" id="A0A9N7P227"/>
<dbReference type="InterPro" id="IPR012337">
    <property type="entry name" value="RNaseH-like_sf"/>
</dbReference>
<dbReference type="Proteomes" id="UP001153555">
    <property type="component" value="Unassembled WGS sequence"/>
</dbReference>
<dbReference type="Pfam" id="PF25597">
    <property type="entry name" value="SH3_retrovirus"/>
    <property type="match status" value="1"/>
</dbReference>
<keyword evidence="6" id="KW-1185">Reference proteome</keyword>
<dbReference type="SUPFAM" id="SSF53098">
    <property type="entry name" value="Ribonuclease H-like"/>
    <property type="match status" value="1"/>
</dbReference>
<dbReference type="InterPro" id="IPR054722">
    <property type="entry name" value="PolX-like_BBD"/>
</dbReference>
<gene>
    <name evidence="5" type="ORF">SHERM_07858</name>
</gene>
<dbReference type="PANTHER" id="PTHR42648:SF20">
    <property type="entry name" value="RNA-DIRECTED DNA POLYMERASE"/>
    <property type="match status" value="1"/>
</dbReference>
<dbReference type="GO" id="GO:0006508">
    <property type="term" value="P:proteolysis"/>
    <property type="evidence" value="ECO:0007669"/>
    <property type="project" value="UniProtKB-KW"/>
</dbReference>
<keyword evidence="1" id="KW-0645">Protease</keyword>
<dbReference type="OrthoDB" id="1935113at2759"/>
<organism evidence="5 6">
    <name type="scientific">Striga hermonthica</name>
    <name type="common">Purple witchweed</name>
    <name type="synonym">Buchnera hermonthica</name>
    <dbReference type="NCBI Taxonomy" id="68872"/>
    <lineage>
        <taxon>Eukaryota</taxon>
        <taxon>Viridiplantae</taxon>
        <taxon>Streptophyta</taxon>
        <taxon>Embryophyta</taxon>
        <taxon>Tracheophyta</taxon>
        <taxon>Spermatophyta</taxon>
        <taxon>Magnoliopsida</taxon>
        <taxon>eudicotyledons</taxon>
        <taxon>Gunneridae</taxon>
        <taxon>Pentapetalae</taxon>
        <taxon>asterids</taxon>
        <taxon>lamiids</taxon>
        <taxon>Lamiales</taxon>
        <taxon>Orobanchaceae</taxon>
        <taxon>Buchnereae</taxon>
        <taxon>Striga</taxon>
    </lineage>
</organism>
<dbReference type="Pfam" id="PF22936">
    <property type="entry name" value="Pol_BBD"/>
    <property type="match status" value="1"/>
</dbReference>
<dbReference type="GO" id="GO:0008233">
    <property type="term" value="F:peptidase activity"/>
    <property type="evidence" value="ECO:0007669"/>
    <property type="project" value="UniProtKB-KW"/>
</dbReference>
<protein>
    <submittedName>
        <fullName evidence="5">Uncharacterized mitochondrial protein AtMg00820</fullName>
    </submittedName>
</protein>
<dbReference type="InterPro" id="IPR013103">
    <property type="entry name" value="RVT_2"/>
</dbReference>
<dbReference type="PROSITE" id="PS50994">
    <property type="entry name" value="INTEGRASE"/>
    <property type="match status" value="1"/>
</dbReference>
<dbReference type="Pfam" id="PF00665">
    <property type="entry name" value="rve"/>
    <property type="match status" value="1"/>
</dbReference>
<proteinExistence type="predicted"/>
<sequence>NVHICADKLFFVSYQPIDGKSVAMGNSSAAKVFGVGCVDLKFPSGHILSLQRVHHVPTIRRNIISGSMLVQEGYELSFKLNKVVIQHYNLFIGKGYLSDGLFKIRVDHAGSGNKFDFVDSIVMNVTESSSVWHKRLGHLNYDSIKRMMNLNLIPKHDVERNNKCQVCVEAKQVRKPYHSIERHSELLDLVHTDICEFNGIVTKDLKRYVITFIDDYSKYCYVYLIKHKDEALEKFIILKNEAETQTGKKLKRLRSDRGGEYESNPFGEYCRNFGIIHEETPPYSPQSNGVAEQKNRTFKDMINSFLLNSGLPKYMWGEALNTACHILNRVPLKHNEITPFESWKGRKPSLKYFRVWGCLAKVLVPEHKRKKLGPKTIDAVFLGYVETSYALRFLVVKSEIVGIDVNTIVELRDATFFEDVFPMKTGIPQNDVLDAALTSSSIPEHVEKMTNVGGNLSGLDSLQTELDEPRRSKRARIVKDFGSDFITYNIEDEPITFKDAMTSPEAKHWKVAIKSEIDSIVSNGTWELVELPPGCNTIGCKWIFKKKLNSDGTIDKFKARLVAKGFKQKEGIDYFYTYSPVARLTTIRVLIALAS</sequence>
<evidence type="ECO:0000256" key="2">
    <source>
        <dbReference type="ARBA" id="ARBA00022723"/>
    </source>
</evidence>
<dbReference type="GO" id="GO:0003676">
    <property type="term" value="F:nucleic acid binding"/>
    <property type="evidence" value="ECO:0007669"/>
    <property type="project" value="InterPro"/>
</dbReference>
<dbReference type="EMBL" id="CACSLK010034598">
    <property type="protein sequence ID" value="CAA0841985.1"/>
    <property type="molecule type" value="Genomic_DNA"/>
</dbReference>
<feature type="non-terminal residue" evidence="5">
    <location>
        <position position="1"/>
    </location>
</feature>
<keyword evidence="3" id="KW-0378">Hydrolase</keyword>
<dbReference type="GO" id="GO:0046872">
    <property type="term" value="F:metal ion binding"/>
    <property type="evidence" value="ECO:0007669"/>
    <property type="project" value="UniProtKB-KW"/>
</dbReference>
<keyword evidence="2" id="KW-0479">Metal-binding</keyword>
<dbReference type="Pfam" id="PF07727">
    <property type="entry name" value="RVT_2"/>
    <property type="match status" value="1"/>
</dbReference>
<dbReference type="PANTHER" id="PTHR42648">
    <property type="entry name" value="TRANSPOSASE, PUTATIVE-RELATED"/>
    <property type="match status" value="1"/>
</dbReference>
<dbReference type="InterPro" id="IPR039537">
    <property type="entry name" value="Retrotran_Ty1/copia-like"/>
</dbReference>
<feature type="non-terminal residue" evidence="5">
    <location>
        <position position="595"/>
    </location>
</feature>
<dbReference type="InterPro" id="IPR001584">
    <property type="entry name" value="Integrase_cat-core"/>
</dbReference>
<dbReference type="InterPro" id="IPR036397">
    <property type="entry name" value="RNaseH_sf"/>
</dbReference>